<evidence type="ECO:0000259" key="9">
    <source>
        <dbReference type="Pfam" id="PF13953"/>
    </source>
</evidence>
<organism evidence="11 12">
    <name type="scientific">Psychrobacter raelei</name>
    <dbReference type="NCBI Taxonomy" id="2565531"/>
    <lineage>
        <taxon>Bacteria</taxon>
        <taxon>Pseudomonadati</taxon>
        <taxon>Pseudomonadota</taxon>
        <taxon>Gammaproteobacteria</taxon>
        <taxon>Moraxellales</taxon>
        <taxon>Moraxellaceae</taxon>
        <taxon>Psychrobacter</taxon>
    </lineage>
</organism>
<dbReference type="GO" id="GO:0015473">
    <property type="term" value="F:fimbrial usher porin activity"/>
    <property type="evidence" value="ECO:0007669"/>
    <property type="project" value="InterPro"/>
</dbReference>
<feature type="domain" description="PapC-like C-terminal" evidence="9">
    <location>
        <begin position="768"/>
        <end position="824"/>
    </location>
</feature>
<comment type="similarity">
    <text evidence="2">Belongs to the fimbrial export usher family.</text>
</comment>
<dbReference type="FunFam" id="2.60.40.3110:FF:000001">
    <property type="entry name" value="Putative fimbrial outer membrane usher"/>
    <property type="match status" value="1"/>
</dbReference>
<dbReference type="InterPro" id="IPR000015">
    <property type="entry name" value="Fimb_usher"/>
</dbReference>
<evidence type="ECO:0000256" key="8">
    <source>
        <dbReference type="ARBA" id="ARBA00023237"/>
    </source>
</evidence>
<dbReference type="InterPro" id="IPR037224">
    <property type="entry name" value="PapC_N_sf"/>
</dbReference>
<dbReference type="Gene3D" id="2.60.40.2070">
    <property type="match status" value="1"/>
</dbReference>
<evidence type="ECO:0000256" key="7">
    <source>
        <dbReference type="ARBA" id="ARBA00023136"/>
    </source>
</evidence>
<dbReference type="AlphaFoldDB" id="A0AAT9PC83"/>
<keyword evidence="3" id="KW-0813">Transport</keyword>
<dbReference type="Gene3D" id="3.10.20.410">
    <property type="match status" value="1"/>
</dbReference>
<keyword evidence="4" id="KW-1134">Transmembrane beta strand</keyword>
<evidence type="ECO:0000256" key="4">
    <source>
        <dbReference type="ARBA" id="ARBA00022452"/>
    </source>
</evidence>
<evidence type="ECO:0000313" key="12">
    <source>
        <dbReference type="Proteomes" id="UP000829560"/>
    </source>
</evidence>
<dbReference type="InterPro" id="IPR025885">
    <property type="entry name" value="PapC_N"/>
</dbReference>
<dbReference type="GO" id="GO:0009297">
    <property type="term" value="P:pilus assembly"/>
    <property type="evidence" value="ECO:0007669"/>
    <property type="project" value="InterPro"/>
</dbReference>
<dbReference type="GO" id="GO:0009279">
    <property type="term" value="C:cell outer membrane"/>
    <property type="evidence" value="ECO:0007669"/>
    <property type="project" value="UniProtKB-SubCell"/>
</dbReference>
<evidence type="ECO:0000256" key="3">
    <source>
        <dbReference type="ARBA" id="ARBA00022448"/>
    </source>
</evidence>
<dbReference type="Gene3D" id="2.60.40.2610">
    <property type="entry name" value="Outer membrane usher protein FimD, plug domain"/>
    <property type="match status" value="1"/>
</dbReference>
<keyword evidence="12" id="KW-1185">Reference proteome</keyword>
<dbReference type="Pfam" id="PF13954">
    <property type="entry name" value="PapC_N"/>
    <property type="match status" value="1"/>
</dbReference>
<dbReference type="PANTHER" id="PTHR30451">
    <property type="entry name" value="OUTER MEMBRANE USHER PROTEIN"/>
    <property type="match status" value="1"/>
</dbReference>
<keyword evidence="6" id="KW-0732">Signal</keyword>
<keyword evidence="8" id="KW-0998">Cell outer membrane</keyword>
<dbReference type="KEGG" id="prae:MN210_13305"/>
<sequence length="845" mass="92863">MARSFDYPLIFGVITLSLSGVINAQDLGQEKAYSIGMDADFDSSFLIGDAKKIDITKFANGNPILPGEYNLDVYINGTWYGKRQIEFKATADNSPASTCFTAKQLLEYGVKAQVIKEQLQLASDNCEVLGSWIEGAFYKFDSSRLRLDLSIPQVSMQQNARGYIDPSVWDRGINAAFASYNANAYKTFNSEKGADRTNAFLSLNAGANLASWQLRHNGQWNWSDGYENEKSESDYTAVNTYLQRAFPQYRGVLTLGDSFSDGNIFDSFGYRGIEFATDDRMLPNSLAGYAPRIRGNAKTNAKVEVRQQGQLIYQTTVAAGGFEINDLYPTGFGGELEVSVIEANGEIQKFSIPYASVAEMLRPGLSRYSLMLGKYRDSNMDKDPVVFQGQYRRGVNNFVTAYGGIQASESYKAATLGTAVATPIGAVSLDITHSDTDFENRNSESGQSYRLSYSKLISPTNTNVTLAAYRYSTEGFYKLRDGLMAQEQDEQGIGSAYIGKQRSEFQVTLNQGLPNQWGNFYLTGSWTDYWHDQQDTKSYQVGYNNSYRGVNYGLSANKRVVESQTTGRREDDTEYMLTLSLPLFTGKNPANLNSYTTTDRATVGVTGAVGDRFNYGTTLATEYGENPSLSTNAEYKTNAATLGGTYSVSEDYQQVGLSARGNVVAHSEGVVFGAEQGQTMVLVYAPDAQGAKVNNTAGLTINKSGYAVIPYVTPYRINDISLDPKGMSLDAELDSTSQRIAPYAGSISKVSFSTTAGKAIYIHGVNLKGEPLPFGADVYDSKGEHVGMIAQGSLAYIRTHNLFDTITVKWGADSSEQCQIEYDIRKESNDSNKNMMMLEGLCHEL</sequence>
<dbReference type="SUPFAM" id="SSF141729">
    <property type="entry name" value="FimD N-terminal domain-like"/>
    <property type="match status" value="1"/>
</dbReference>
<dbReference type="InterPro" id="IPR025949">
    <property type="entry name" value="PapC-like_C"/>
</dbReference>
<name>A0AAT9PC83_9GAMM</name>
<evidence type="ECO:0000313" key="11">
    <source>
        <dbReference type="EMBL" id="UNK05012.1"/>
    </source>
</evidence>
<gene>
    <name evidence="11" type="ORF">MN210_13305</name>
</gene>
<comment type="subcellular location">
    <subcellularLocation>
        <location evidence="1">Cell outer membrane</location>
        <topology evidence="1">Multi-pass membrane protein</topology>
    </subcellularLocation>
</comment>
<feature type="domain" description="PapC N-terminal" evidence="10">
    <location>
        <begin position="41"/>
        <end position="184"/>
    </location>
</feature>
<evidence type="ECO:0000256" key="2">
    <source>
        <dbReference type="ARBA" id="ARBA00008064"/>
    </source>
</evidence>
<dbReference type="EMBL" id="CP093310">
    <property type="protein sequence ID" value="UNK05012.1"/>
    <property type="molecule type" value="Genomic_DNA"/>
</dbReference>
<accession>A0AAT9PC83</accession>
<evidence type="ECO:0000256" key="6">
    <source>
        <dbReference type="ARBA" id="ARBA00022729"/>
    </source>
</evidence>
<dbReference type="PANTHER" id="PTHR30451:SF20">
    <property type="entry name" value="FIMBRIAE USHER"/>
    <property type="match status" value="1"/>
</dbReference>
<proteinExistence type="inferred from homology"/>
<dbReference type="Pfam" id="PF00577">
    <property type="entry name" value="Usher"/>
    <property type="match status" value="1"/>
</dbReference>
<dbReference type="Proteomes" id="UP000829560">
    <property type="component" value="Chromosome"/>
</dbReference>
<dbReference type="InterPro" id="IPR042186">
    <property type="entry name" value="FimD_plug_dom"/>
</dbReference>
<dbReference type="InterPro" id="IPR043142">
    <property type="entry name" value="PapC-like_C_sf"/>
</dbReference>
<evidence type="ECO:0000259" key="10">
    <source>
        <dbReference type="Pfam" id="PF13954"/>
    </source>
</evidence>
<evidence type="ECO:0000256" key="5">
    <source>
        <dbReference type="ARBA" id="ARBA00022692"/>
    </source>
</evidence>
<dbReference type="Pfam" id="PF13953">
    <property type="entry name" value="PapC_C"/>
    <property type="match status" value="1"/>
</dbReference>
<protein>
    <submittedName>
        <fullName evidence="11">Fimbria/pilus outer membrane usher protein</fullName>
    </submittedName>
</protein>
<dbReference type="Gene3D" id="2.60.40.3110">
    <property type="match status" value="1"/>
</dbReference>
<keyword evidence="7" id="KW-0472">Membrane</keyword>
<keyword evidence="5" id="KW-0812">Transmembrane</keyword>
<evidence type="ECO:0000256" key="1">
    <source>
        <dbReference type="ARBA" id="ARBA00004571"/>
    </source>
</evidence>
<reference evidence="11" key="1">
    <citation type="submission" date="2024-03" db="EMBL/GenBank/DDBJ databases">
        <title>Psychrobacter raelis sp. nov. isolated from a dog with peritonitis.</title>
        <authorList>
            <person name="Schiavone A."/>
            <person name="Manzulli V."/>
            <person name="Camarda A."/>
            <person name="Cafiero M.A."/>
            <person name="Vasco I."/>
            <person name="Marino L."/>
            <person name="Pennuzzi G."/>
            <person name="Serrecchia L."/>
            <person name="Galante D."/>
            <person name="Pugliese N."/>
        </authorList>
    </citation>
    <scope>NUCLEOTIDE SEQUENCE</scope>
    <source>
        <strain evidence="11">PraFG1</strain>
    </source>
</reference>